<dbReference type="PaxDb" id="29760-VIT_18s0001g13190.t01"/>
<accession>F6H1K2</accession>
<evidence type="ECO:0000313" key="2">
    <source>
        <dbReference type="Proteomes" id="UP000009183"/>
    </source>
</evidence>
<protein>
    <submittedName>
        <fullName evidence="1">Uncharacterized protein</fullName>
    </submittedName>
</protein>
<reference evidence="2" key="1">
    <citation type="journal article" date="2007" name="Nature">
        <title>The grapevine genome sequence suggests ancestral hexaploidization in major angiosperm phyla.</title>
        <authorList>
            <consortium name="The French-Italian Public Consortium for Grapevine Genome Characterization."/>
            <person name="Jaillon O."/>
            <person name="Aury J.-M."/>
            <person name="Noel B."/>
            <person name="Policriti A."/>
            <person name="Clepet C."/>
            <person name="Casagrande A."/>
            <person name="Choisne N."/>
            <person name="Aubourg S."/>
            <person name="Vitulo N."/>
            <person name="Jubin C."/>
            <person name="Vezzi A."/>
            <person name="Legeai F."/>
            <person name="Hugueney P."/>
            <person name="Dasilva C."/>
            <person name="Horner D."/>
            <person name="Mica E."/>
            <person name="Jublot D."/>
            <person name="Poulain J."/>
            <person name="Bruyere C."/>
            <person name="Billault A."/>
            <person name="Segurens B."/>
            <person name="Gouyvenoux M."/>
            <person name="Ugarte E."/>
            <person name="Cattonaro F."/>
            <person name="Anthouard V."/>
            <person name="Vico V."/>
            <person name="Del Fabbro C."/>
            <person name="Alaux M."/>
            <person name="Di Gaspero G."/>
            <person name="Dumas V."/>
            <person name="Felice N."/>
            <person name="Paillard S."/>
            <person name="Juman I."/>
            <person name="Moroldo M."/>
            <person name="Scalabrin S."/>
            <person name="Canaguier A."/>
            <person name="Le Clainche I."/>
            <person name="Malacrida G."/>
            <person name="Durand E."/>
            <person name="Pesole G."/>
            <person name="Laucou V."/>
            <person name="Chatelet P."/>
            <person name="Merdinoglu D."/>
            <person name="Delledonne M."/>
            <person name="Pezzotti M."/>
            <person name="Lecharny A."/>
            <person name="Scarpelli C."/>
            <person name="Artiguenave F."/>
            <person name="Pe M.E."/>
            <person name="Valle G."/>
            <person name="Morgante M."/>
            <person name="Caboche M."/>
            <person name="Adam-Blondon A.-F."/>
            <person name="Weissenbach J."/>
            <person name="Quetier F."/>
            <person name="Wincker P."/>
        </authorList>
    </citation>
    <scope>NUCLEOTIDE SEQUENCE [LARGE SCALE GENOMIC DNA]</scope>
    <source>
        <strain evidence="2">cv. Pinot noir / PN40024</strain>
    </source>
</reference>
<sequence length="95" mass="10520">MGVDIVFALLSLNLDNLDCVFFNAKTMVLINLSDSLPILKSIMVKVKEALHSKDNMLPCLGCKGYLFAKRRDQNHCVKEGDAKIMKITSMNSLGS</sequence>
<dbReference type="EMBL" id="FN595227">
    <property type="protein sequence ID" value="CCB45983.1"/>
    <property type="molecule type" value="Genomic_DNA"/>
</dbReference>
<dbReference type="AlphaFoldDB" id="F6H1K2"/>
<proteinExistence type="predicted"/>
<gene>
    <name evidence="1" type="ordered locus">VIT_18s0001g13190</name>
</gene>
<name>F6H1K2_VITVI</name>
<evidence type="ECO:0000313" key="1">
    <source>
        <dbReference type="EMBL" id="CCB45983.1"/>
    </source>
</evidence>
<keyword evidence="2" id="KW-1185">Reference proteome</keyword>
<dbReference type="HOGENOM" id="CLU_2377044_0_0_1"/>
<organism evidence="1 2">
    <name type="scientific">Vitis vinifera</name>
    <name type="common">Grape</name>
    <dbReference type="NCBI Taxonomy" id="29760"/>
    <lineage>
        <taxon>Eukaryota</taxon>
        <taxon>Viridiplantae</taxon>
        <taxon>Streptophyta</taxon>
        <taxon>Embryophyta</taxon>
        <taxon>Tracheophyta</taxon>
        <taxon>Spermatophyta</taxon>
        <taxon>Magnoliopsida</taxon>
        <taxon>eudicotyledons</taxon>
        <taxon>Gunneridae</taxon>
        <taxon>Pentapetalae</taxon>
        <taxon>rosids</taxon>
        <taxon>Vitales</taxon>
        <taxon>Vitaceae</taxon>
        <taxon>Viteae</taxon>
        <taxon>Vitis</taxon>
    </lineage>
</organism>
<dbReference type="InParanoid" id="F6H1K2"/>
<dbReference type="Proteomes" id="UP000009183">
    <property type="component" value="Chromosome 18"/>
</dbReference>